<dbReference type="PRINTS" id="PR00837">
    <property type="entry name" value="V5TPXLIKE"/>
</dbReference>
<dbReference type="PANTHER" id="PTHR10334">
    <property type="entry name" value="CYSTEINE-RICH SECRETORY PROTEIN-RELATED"/>
    <property type="match status" value="1"/>
</dbReference>
<dbReference type="SUPFAM" id="SSF55797">
    <property type="entry name" value="PR-1-like"/>
    <property type="match status" value="1"/>
</dbReference>
<reference evidence="7" key="1">
    <citation type="submission" date="2025-08" db="UniProtKB">
        <authorList>
            <consortium name="RefSeq"/>
        </authorList>
    </citation>
    <scope>IDENTIFICATION</scope>
</reference>
<gene>
    <name evidence="7" type="primary">CRISP3</name>
</gene>
<dbReference type="InterPro" id="IPR035940">
    <property type="entry name" value="CAP_sf"/>
</dbReference>
<dbReference type="Gene3D" id="3.40.33.10">
    <property type="entry name" value="CAP"/>
    <property type="match status" value="1"/>
</dbReference>
<dbReference type="PROSITE" id="PS51670">
    <property type="entry name" value="SHKT"/>
    <property type="match status" value="1"/>
</dbReference>
<evidence type="ECO:0000259" key="5">
    <source>
        <dbReference type="PROSITE" id="PS51670"/>
    </source>
</evidence>
<proteinExistence type="inferred from homology"/>
<dbReference type="InterPro" id="IPR001283">
    <property type="entry name" value="CRISP-related"/>
</dbReference>
<accession>A0ABM0RJC5</accession>
<evidence type="ECO:0000256" key="1">
    <source>
        <dbReference type="ARBA" id="ARBA00009923"/>
    </source>
</evidence>
<feature type="signal peptide" evidence="4">
    <location>
        <begin position="1"/>
        <end position="22"/>
    </location>
</feature>
<sequence>MTLLLVLLFLAAELLPSFPAGAYEDSDFPALLTTLSQVQSEIVNKHNELRKAVSPSASNMLKMRWSSAAAANAQKWADNCRYEHSDSDFRRTSLSCGENLFMSSRPTSWSYAIQSWYDEYRDFAYGVGPKTPNAVIGHYTQVVWYSSFLVGCGMAYCPNSSLKYFYVCQYCPACDDGLCTNGCEYEDRYSNCKQLKTSLGCTNELVKNDCKASCNCSNKIY</sequence>
<dbReference type="InterPro" id="IPR042076">
    <property type="entry name" value="Crisp-like_dom"/>
</dbReference>
<dbReference type="RefSeq" id="XP_008580716.1">
    <property type="nucleotide sequence ID" value="XM_008582494.1"/>
</dbReference>
<feature type="chain" id="PRO_5045508975" evidence="4">
    <location>
        <begin position="23"/>
        <end position="221"/>
    </location>
</feature>
<evidence type="ECO:0000313" key="6">
    <source>
        <dbReference type="Proteomes" id="UP000694923"/>
    </source>
</evidence>
<dbReference type="InterPro" id="IPR034117">
    <property type="entry name" value="SCP_CRISP"/>
</dbReference>
<dbReference type="GeneID" id="103598501"/>
<feature type="disulfide bond" evidence="3">
    <location>
        <begin position="201"/>
        <end position="214"/>
    </location>
</feature>
<evidence type="ECO:0000313" key="7">
    <source>
        <dbReference type="RefSeq" id="XP_008580716.1"/>
    </source>
</evidence>
<dbReference type="SMART" id="SM00198">
    <property type="entry name" value="SCP"/>
    <property type="match status" value="1"/>
</dbReference>
<keyword evidence="2 3" id="KW-1015">Disulfide bond</keyword>
<dbReference type="InterPro" id="IPR014044">
    <property type="entry name" value="CAP_dom"/>
</dbReference>
<dbReference type="Proteomes" id="UP000694923">
    <property type="component" value="Unplaced"/>
</dbReference>
<dbReference type="PROSITE" id="PS01009">
    <property type="entry name" value="CRISP_1"/>
    <property type="match status" value="1"/>
</dbReference>
<keyword evidence="4" id="KW-0732">Signal</keyword>
<dbReference type="Pfam" id="PF00188">
    <property type="entry name" value="CAP"/>
    <property type="match status" value="1"/>
</dbReference>
<comment type="caution">
    <text evidence="3">Lacks conserved residue(s) required for the propagation of feature annotation.</text>
</comment>
<dbReference type="SUPFAM" id="SSF57546">
    <property type="entry name" value="Crisp domain-like"/>
    <property type="match status" value="1"/>
</dbReference>
<dbReference type="InterPro" id="IPR003582">
    <property type="entry name" value="ShKT_dom"/>
</dbReference>
<organism evidence="6 7">
    <name type="scientific">Galeopterus variegatus</name>
    <name type="common">Malayan flying lemur</name>
    <name type="synonym">Cynocephalus variegatus</name>
    <dbReference type="NCBI Taxonomy" id="482537"/>
    <lineage>
        <taxon>Eukaryota</taxon>
        <taxon>Metazoa</taxon>
        <taxon>Chordata</taxon>
        <taxon>Craniata</taxon>
        <taxon>Vertebrata</taxon>
        <taxon>Euteleostomi</taxon>
        <taxon>Mammalia</taxon>
        <taxon>Eutheria</taxon>
        <taxon>Euarchontoglires</taxon>
        <taxon>Dermoptera</taxon>
        <taxon>Cynocephalidae</taxon>
        <taxon>Galeopterus</taxon>
    </lineage>
</organism>
<keyword evidence="6" id="KW-1185">Reference proteome</keyword>
<dbReference type="Gene3D" id="1.10.10.740">
    <property type="entry name" value="Crisp domain"/>
    <property type="match status" value="1"/>
</dbReference>
<evidence type="ECO:0000256" key="2">
    <source>
        <dbReference type="ARBA" id="ARBA00023157"/>
    </source>
</evidence>
<evidence type="ECO:0000256" key="3">
    <source>
        <dbReference type="PROSITE-ProRule" id="PRU01005"/>
    </source>
</evidence>
<dbReference type="CDD" id="cd05383">
    <property type="entry name" value="CAP_CRISP"/>
    <property type="match status" value="1"/>
</dbReference>
<dbReference type="InterPro" id="IPR018244">
    <property type="entry name" value="Allrgn_V5/Tpx1_CS"/>
</dbReference>
<comment type="similarity">
    <text evidence="1">Belongs to the CRISP family.</text>
</comment>
<protein>
    <submittedName>
        <fullName evidence="7">Cysteine-rich secretory protein 3</fullName>
    </submittedName>
</protein>
<name>A0ABM0RJC5_GALVR</name>
<evidence type="ECO:0000256" key="4">
    <source>
        <dbReference type="SAM" id="SignalP"/>
    </source>
</evidence>
<feature type="disulfide bond" evidence="3">
    <location>
        <begin position="192"/>
        <end position="210"/>
    </location>
</feature>
<feature type="domain" description="ShKT" evidence="5">
    <location>
        <begin position="183"/>
        <end position="216"/>
    </location>
</feature>